<gene>
    <name evidence="2" type="ordered locus">Sinac_1397</name>
</gene>
<dbReference type="eggNOG" id="COG4485">
    <property type="taxonomic scope" value="Bacteria"/>
</dbReference>
<feature type="transmembrane region" description="Helical" evidence="1">
    <location>
        <begin position="151"/>
        <end position="177"/>
    </location>
</feature>
<protein>
    <recommendedName>
        <fullName evidence="4">Bacterial membrane protein YfhO</fullName>
    </recommendedName>
</protein>
<dbReference type="Proteomes" id="UP000010798">
    <property type="component" value="Chromosome"/>
</dbReference>
<feature type="transmembrane region" description="Helical" evidence="1">
    <location>
        <begin position="119"/>
        <end position="139"/>
    </location>
</feature>
<reference evidence="2 3" key="1">
    <citation type="submission" date="2012-02" db="EMBL/GenBank/DDBJ databases">
        <title>Complete sequence of chromosome of Singulisphaera acidiphila DSM 18658.</title>
        <authorList>
            <consortium name="US DOE Joint Genome Institute (JGI-PGF)"/>
            <person name="Lucas S."/>
            <person name="Copeland A."/>
            <person name="Lapidus A."/>
            <person name="Glavina del Rio T."/>
            <person name="Dalin E."/>
            <person name="Tice H."/>
            <person name="Bruce D."/>
            <person name="Goodwin L."/>
            <person name="Pitluck S."/>
            <person name="Peters L."/>
            <person name="Ovchinnikova G."/>
            <person name="Chertkov O."/>
            <person name="Kyrpides N."/>
            <person name="Mavromatis K."/>
            <person name="Ivanova N."/>
            <person name="Brettin T."/>
            <person name="Detter J.C."/>
            <person name="Han C."/>
            <person name="Larimer F."/>
            <person name="Land M."/>
            <person name="Hauser L."/>
            <person name="Markowitz V."/>
            <person name="Cheng J.-F."/>
            <person name="Hugenholtz P."/>
            <person name="Woyke T."/>
            <person name="Wu D."/>
            <person name="Tindall B."/>
            <person name="Pomrenke H."/>
            <person name="Brambilla E."/>
            <person name="Klenk H.-P."/>
            <person name="Eisen J.A."/>
        </authorList>
    </citation>
    <scope>NUCLEOTIDE SEQUENCE [LARGE SCALE GENOMIC DNA]</scope>
    <source>
        <strain evidence="3">ATCC BAA-1392 / DSM 18658 / VKM B-2454 / MOB10</strain>
    </source>
</reference>
<organism evidence="2 3">
    <name type="scientific">Singulisphaera acidiphila (strain ATCC BAA-1392 / DSM 18658 / VKM B-2454 / MOB10)</name>
    <dbReference type="NCBI Taxonomy" id="886293"/>
    <lineage>
        <taxon>Bacteria</taxon>
        <taxon>Pseudomonadati</taxon>
        <taxon>Planctomycetota</taxon>
        <taxon>Planctomycetia</taxon>
        <taxon>Isosphaerales</taxon>
        <taxon>Isosphaeraceae</taxon>
        <taxon>Singulisphaera</taxon>
    </lineage>
</organism>
<keyword evidence="1" id="KW-0472">Membrane</keyword>
<evidence type="ECO:0000313" key="3">
    <source>
        <dbReference type="Proteomes" id="UP000010798"/>
    </source>
</evidence>
<keyword evidence="1" id="KW-0812">Transmembrane</keyword>
<name>L0DA94_SINAD</name>
<evidence type="ECO:0000256" key="1">
    <source>
        <dbReference type="SAM" id="Phobius"/>
    </source>
</evidence>
<evidence type="ECO:0008006" key="4">
    <source>
        <dbReference type="Google" id="ProtNLM"/>
    </source>
</evidence>
<dbReference type="InterPro" id="IPR018580">
    <property type="entry name" value="Uncharacterised_YfhO"/>
</dbReference>
<proteinExistence type="predicted"/>
<keyword evidence="1" id="KW-1133">Transmembrane helix</keyword>
<accession>L0DA94</accession>
<sequence>MSPRRELLAFSAVLAALVAGFFAESLFGGKVLSPADVLLVSASFRDSRGANYEPANRLLMDPVLQFQPWIEFNRTMIRQGRLPLWNSHAGCGAPHLANGQSAVFDPFQIVAYLGRLPDAYGWMAAARLWVAGLGMFLLARSWGFGPWGRWFAGLAFPFCGFLVVWLLYPVTNVAVWMPWLFWAGDRVLRRPTARGVGVLGIVTGLVLLGGHVQTSAHVLLAAGLYVLWQAAVTARRAEVVEGADLPSGASGEPKSSRRGVAWWAVGVSLGIMLAAVEVVPLGFYLTRSPVWEDRERERDSPWVVARPRVLGAICTAFPYAFGSQRRGQPHLGRALGVDNLNETAGGFAGLATLIWLAPLAWSTRRSNARVRFLAGLAVVGVLGACRLPPVDNLLRALPVLGVTDNRRLSLWVAFSLVLLGGIGLDRLQQGQRMPWAWLGSWVGVGLVCLIGSAALGRLEPSLKQRATDHYVKAAAATPGADLAVYRARAEHQVRSTLTFVPRYLGLAGVHLLVLAGLAEALRRRRGSGLLIRSAVLGLTLLDLFGFGFGLNPAIARSDDRPVSPVIAYLRRELLPTDRILAIGEEMPPNVLMRYGLDDARNYDSVEHARSLTYFAPLYEPGPKARTSRREITWSGVVRARDRLEDASVQAVVGLTPPPAGSFRRVDRVGDVWVARLESRPWVQADSSAARLALDRAPGRISGEYVSDKNCCIIMREIFDPGWRAAIDGQPVKIEEYREAFMKVLVPSGRHRLDVWYDPPEIRWAIAASVFALIAVVFALTVPQWFRSTRIMADGLGRTQAAELESDLCSSPANY</sequence>
<dbReference type="PANTHER" id="PTHR38454:SF1">
    <property type="entry name" value="INTEGRAL MEMBRANE PROTEIN"/>
    <property type="match status" value="1"/>
</dbReference>
<dbReference type="RefSeq" id="WP_015244954.1">
    <property type="nucleotide sequence ID" value="NC_019892.1"/>
</dbReference>
<dbReference type="AlphaFoldDB" id="L0DA94"/>
<dbReference type="HOGENOM" id="CLU_334275_0_0_0"/>
<feature type="transmembrane region" description="Helical" evidence="1">
    <location>
        <begin position="344"/>
        <end position="363"/>
    </location>
</feature>
<feature type="transmembrane region" description="Helical" evidence="1">
    <location>
        <begin position="761"/>
        <end position="781"/>
    </location>
</feature>
<dbReference type="KEGG" id="saci:Sinac_1397"/>
<feature type="transmembrane region" description="Helical" evidence="1">
    <location>
        <begin position="260"/>
        <end position="285"/>
    </location>
</feature>
<feature type="transmembrane region" description="Helical" evidence="1">
    <location>
        <begin position="197"/>
        <end position="228"/>
    </location>
</feature>
<dbReference type="OrthoDB" id="251512at2"/>
<feature type="transmembrane region" description="Helical" evidence="1">
    <location>
        <begin position="370"/>
        <end position="388"/>
    </location>
</feature>
<feature type="transmembrane region" description="Helical" evidence="1">
    <location>
        <begin position="529"/>
        <end position="550"/>
    </location>
</feature>
<dbReference type="EMBL" id="CP003364">
    <property type="protein sequence ID" value="AGA25780.1"/>
    <property type="molecule type" value="Genomic_DNA"/>
</dbReference>
<feature type="transmembrane region" description="Helical" evidence="1">
    <location>
        <begin position="408"/>
        <end position="424"/>
    </location>
</feature>
<feature type="transmembrane region" description="Helical" evidence="1">
    <location>
        <begin position="503"/>
        <end position="522"/>
    </location>
</feature>
<dbReference type="PANTHER" id="PTHR38454">
    <property type="entry name" value="INTEGRAL MEMBRANE PROTEIN-RELATED"/>
    <property type="match status" value="1"/>
</dbReference>
<dbReference type="STRING" id="886293.Sinac_1397"/>
<feature type="transmembrane region" description="Helical" evidence="1">
    <location>
        <begin position="436"/>
        <end position="455"/>
    </location>
</feature>
<evidence type="ECO:0000313" key="2">
    <source>
        <dbReference type="EMBL" id="AGA25780.1"/>
    </source>
</evidence>
<keyword evidence="3" id="KW-1185">Reference proteome</keyword>